<comment type="subcellular location">
    <subcellularLocation>
        <location evidence="1">Secreted</location>
    </subcellularLocation>
</comment>
<dbReference type="GO" id="GO:0007218">
    <property type="term" value="P:neuropeptide signaling pathway"/>
    <property type="evidence" value="ECO:0007669"/>
    <property type="project" value="UniProtKB-KW"/>
</dbReference>
<name>A0A6I9WGJ4_9HYME</name>
<dbReference type="AlphaFoldDB" id="A0A6I9WGJ4"/>
<evidence type="ECO:0000256" key="4">
    <source>
        <dbReference type="ARBA" id="ARBA00022702"/>
    </source>
</evidence>
<dbReference type="Proteomes" id="UP000504615">
    <property type="component" value="Unplaced"/>
</dbReference>
<dbReference type="RefSeq" id="XP_011641741.1">
    <property type="nucleotide sequence ID" value="XM_011643439.2"/>
</dbReference>
<evidence type="ECO:0000256" key="6">
    <source>
        <dbReference type="ARBA" id="ARBA00023320"/>
    </source>
</evidence>
<dbReference type="InterPro" id="IPR010475">
    <property type="entry name" value="AKH/RPCH_hormone"/>
</dbReference>
<evidence type="ECO:0000256" key="7">
    <source>
        <dbReference type="SAM" id="SignalP"/>
    </source>
</evidence>
<feature type="signal peptide" evidence="7">
    <location>
        <begin position="1"/>
        <end position="33"/>
    </location>
</feature>
<evidence type="ECO:0000256" key="1">
    <source>
        <dbReference type="ARBA" id="ARBA00004613"/>
    </source>
</evidence>
<protein>
    <submittedName>
        <fullName evidence="9">Adipokinetic prohormone type 2-like isoform X1</fullName>
    </submittedName>
</protein>
<comment type="similarity">
    <text evidence="2">Belongs to the AKH/HRTH/RPCH family.</text>
</comment>
<keyword evidence="6" id="KW-0527">Neuropeptide</keyword>
<reference evidence="9" key="1">
    <citation type="submission" date="2025-08" db="UniProtKB">
        <authorList>
            <consortium name="RefSeq"/>
        </authorList>
    </citation>
    <scope>IDENTIFICATION</scope>
</reference>
<keyword evidence="4" id="KW-0372">Hormone</keyword>
<feature type="chain" id="PRO_5026803800" evidence="7">
    <location>
        <begin position="34"/>
        <end position="89"/>
    </location>
</feature>
<dbReference type="KEGG" id="pbar:105430091"/>
<evidence type="ECO:0000256" key="5">
    <source>
        <dbReference type="ARBA" id="ARBA00022729"/>
    </source>
</evidence>
<keyword evidence="5 7" id="KW-0732">Signal</keyword>
<evidence type="ECO:0000313" key="8">
    <source>
        <dbReference type="Proteomes" id="UP000504615"/>
    </source>
</evidence>
<evidence type="ECO:0000256" key="2">
    <source>
        <dbReference type="ARBA" id="ARBA00006145"/>
    </source>
</evidence>
<evidence type="ECO:0000313" key="9">
    <source>
        <dbReference type="RefSeq" id="XP_011641741.1"/>
    </source>
</evidence>
<accession>A0A6I9WGJ4</accession>
<keyword evidence="3" id="KW-0964">Secreted</keyword>
<dbReference type="GO" id="GO:0005179">
    <property type="term" value="F:hormone activity"/>
    <property type="evidence" value="ECO:0007669"/>
    <property type="project" value="UniProtKB-KW"/>
</dbReference>
<organism evidence="8 9">
    <name type="scientific">Pogonomyrmex barbatus</name>
    <name type="common">red harvester ant</name>
    <dbReference type="NCBI Taxonomy" id="144034"/>
    <lineage>
        <taxon>Eukaryota</taxon>
        <taxon>Metazoa</taxon>
        <taxon>Ecdysozoa</taxon>
        <taxon>Arthropoda</taxon>
        <taxon>Hexapoda</taxon>
        <taxon>Insecta</taxon>
        <taxon>Pterygota</taxon>
        <taxon>Neoptera</taxon>
        <taxon>Endopterygota</taxon>
        <taxon>Hymenoptera</taxon>
        <taxon>Apocrita</taxon>
        <taxon>Aculeata</taxon>
        <taxon>Formicoidea</taxon>
        <taxon>Formicidae</taxon>
        <taxon>Myrmicinae</taxon>
        <taxon>Pogonomyrmex</taxon>
    </lineage>
</organism>
<dbReference type="GeneID" id="105430091"/>
<dbReference type="GO" id="GO:0005576">
    <property type="term" value="C:extracellular region"/>
    <property type="evidence" value="ECO:0007669"/>
    <property type="project" value="UniProtKB-SubCell"/>
</dbReference>
<keyword evidence="8" id="KW-1185">Reference proteome</keyword>
<gene>
    <name evidence="9" type="primary">LOC105430091</name>
</gene>
<evidence type="ECO:0000256" key="3">
    <source>
        <dbReference type="ARBA" id="ARBA00022525"/>
    </source>
</evidence>
<sequence length="89" mass="10197">MVAHTNFIWICKTSMSLLAIAFLFLILVSDGEAQITFSTGWGKRNQDMRIRSSNTNCLLQDASLDQLLKLYSFIQIEARRILDCQILNK</sequence>
<dbReference type="Pfam" id="PF06377">
    <property type="entry name" value="Adipokin_hormo"/>
    <property type="match status" value="1"/>
</dbReference>
<proteinExistence type="inferred from homology"/>
<dbReference type="OrthoDB" id="6159864at2759"/>